<comment type="caution">
    <text evidence="1">The sequence shown here is derived from an EMBL/GenBank/DDBJ whole genome shotgun (WGS) entry which is preliminary data.</text>
</comment>
<reference evidence="1 2" key="1">
    <citation type="submission" date="2017-11" db="EMBL/GenBank/DDBJ databases">
        <title>Draft genome sequence of magnetotactic bacterium Magnetospirillum kuznetsovii LBB-42.</title>
        <authorList>
            <person name="Grouzdev D.S."/>
            <person name="Rysina M.S."/>
            <person name="Baslerov R.V."/>
            <person name="Koziaeva V."/>
        </authorList>
    </citation>
    <scope>NUCLEOTIDE SEQUENCE [LARGE SCALE GENOMIC DNA]</scope>
    <source>
        <strain evidence="1 2">LBB-42</strain>
    </source>
</reference>
<protein>
    <submittedName>
        <fullName evidence="1">Uncharacterized protein</fullName>
    </submittedName>
</protein>
<name>A0A364NY70_9PROT</name>
<proteinExistence type="predicted"/>
<accession>A0A364NY70</accession>
<dbReference type="Proteomes" id="UP000251075">
    <property type="component" value="Unassembled WGS sequence"/>
</dbReference>
<dbReference type="EMBL" id="PGTO01000007">
    <property type="protein sequence ID" value="RAU21855.1"/>
    <property type="molecule type" value="Genomic_DNA"/>
</dbReference>
<sequence>MPDNDLWRTINVHTQIIKRSDAAEGFEAFLGDWGVEWTLAPLARCVLAVKSQEVTRKMKDAIPSPDFPGICVR</sequence>
<evidence type="ECO:0000313" key="2">
    <source>
        <dbReference type="Proteomes" id="UP000251075"/>
    </source>
</evidence>
<organism evidence="1 2">
    <name type="scientific">Paramagnetospirillum kuznetsovii</name>
    <dbReference type="NCBI Taxonomy" id="2053833"/>
    <lineage>
        <taxon>Bacteria</taxon>
        <taxon>Pseudomonadati</taxon>
        <taxon>Pseudomonadota</taxon>
        <taxon>Alphaproteobacteria</taxon>
        <taxon>Rhodospirillales</taxon>
        <taxon>Magnetospirillaceae</taxon>
        <taxon>Paramagnetospirillum</taxon>
    </lineage>
</organism>
<gene>
    <name evidence="1" type="ORF">CU669_11150</name>
</gene>
<dbReference type="AlphaFoldDB" id="A0A364NY70"/>
<evidence type="ECO:0000313" key="1">
    <source>
        <dbReference type="EMBL" id="RAU21855.1"/>
    </source>
</evidence>
<keyword evidence="2" id="KW-1185">Reference proteome</keyword>